<dbReference type="InterPro" id="IPR051318">
    <property type="entry name" value="Fe-S_L-Ser"/>
</dbReference>
<keyword evidence="5 11" id="KW-0004">4Fe-4S</keyword>
<protein>
    <recommendedName>
        <fullName evidence="11">L-serine dehydratase</fullName>
        <ecNumber evidence="11">4.3.1.17</ecNumber>
    </recommendedName>
</protein>
<comment type="similarity">
    <text evidence="3 11">Belongs to the iron-sulfur dependent L-serine dehydratase family.</text>
</comment>
<keyword evidence="6 11" id="KW-0479">Metal-binding</keyword>
<comment type="catalytic activity">
    <reaction evidence="10 11">
        <text>L-serine = pyruvate + NH4(+)</text>
        <dbReference type="Rhea" id="RHEA:19169"/>
        <dbReference type="ChEBI" id="CHEBI:15361"/>
        <dbReference type="ChEBI" id="CHEBI:28938"/>
        <dbReference type="ChEBI" id="CHEBI:33384"/>
        <dbReference type="EC" id="4.3.1.17"/>
    </reaction>
</comment>
<dbReference type="EC" id="4.3.1.17" evidence="11"/>
<dbReference type="Proteomes" id="UP000315750">
    <property type="component" value="Chromosome"/>
</dbReference>
<dbReference type="FunFam" id="3.30.1330.90:FF:000001">
    <property type="entry name" value="L-serine ammonia-lyase 1"/>
    <property type="match status" value="1"/>
</dbReference>
<evidence type="ECO:0000256" key="5">
    <source>
        <dbReference type="ARBA" id="ARBA00022485"/>
    </source>
</evidence>
<organism evidence="14 15">
    <name type="scientific">Aeoliella mucimassa</name>
    <dbReference type="NCBI Taxonomy" id="2527972"/>
    <lineage>
        <taxon>Bacteria</taxon>
        <taxon>Pseudomonadati</taxon>
        <taxon>Planctomycetota</taxon>
        <taxon>Planctomycetia</taxon>
        <taxon>Pirellulales</taxon>
        <taxon>Lacipirellulaceae</taxon>
        <taxon>Aeoliella</taxon>
    </lineage>
</organism>
<dbReference type="GO" id="GO:0003941">
    <property type="term" value="F:L-serine ammonia-lyase activity"/>
    <property type="evidence" value="ECO:0007669"/>
    <property type="project" value="UniProtKB-UniRule"/>
</dbReference>
<dbReference type="GO" id="GO:0006094">
    <property type="term" value="P:gluconeogenesis"/>
    <property type="evidence" value="ECO:0007669"/>
    <property type="project" value="UniProtKB-KW"/>
</dbReference>
<dbReference type="OrthoDB" id="9805537at2"/>
<evidence type="ECO:0000313" key="14">
    <source>
        <dbReference type="EMBL" id="QDU58990.1"/>
    </source>
</evidence>
<evidence type="ECO:0000256" key="3">
    <source>
        <dbReference type="ARBA" id="ARBA00008636"/>
    </source>
</evidence>
<dbReference type="SUPFAM" id="SSF143548">
    <property type="entry name" value="Serine metabolism enzymes domain"/>
    <property type="match status" value="1"/>
</dbReference>
<dbReference type="NCBIfam" id="TIGR00720">
    <property type="entry name" value="sda_mono"/>
    <property type="match status" value="1"/>
</dbReference>
<evidence type="ECO:0000256" key="4">
    <source>
        <dbReference type="ARBA" id="ARBA00022432"/>
    </source>
</evidence>
<evidence type="ECO:0000256" key="2">
    <source>
        <dbReference type="ARBA" id="ARBA00004742"/>
    </source>
</evidence>
<dbReference type="InterPro" id="IPR004644">
    <property type="entry name" value="Fe-S_L-Ser_mono"/>
</dbReference>
<evidence type="ECO:0000256" key="7">
    <source>
        <dbReference type="ARBA" id="ARBA00023004"/>
    </source>
</evidence>
<dbReference type="Pfam" id="PF03315">
    <property type="entry name" value="SDH_beta"/>
    <property type="match status" value="1"/>
</dbReference>
<dbReference type="Pfam" id="PF03313">
    <property type="entry name" value="SDH_alpha"/>
    <property type="match status" value="1"/>
</dbReference>
<evidence type="ECO:0000259" key="12">
    <source>
        <dbReference type="Pfam" id="PF03313"/>
    </source>
</evidence>
<evidence type="ECO:0000256" key="1">
    <source>
        <dbReference type="ARBA" id="ARBA00001966"/>
    </source>
</evidence>
<evidence type="ECO:0000256" key="9">
    <source>
        <dbReference type="ARBA" id="ARBA00023239"/>
    </source>
</evidence>
<sequence length="460" mass="48776">MLSILDFFTIGIGPSSSHSVGPMRAAKSFVDHLTAAGVLERVEQVEVTLYGSLALTGKGHGTDKAVMLGLAGETPDGVDVDSIEPKLAAVASSKQLHLGGTRLLAFNPEKQLKFDRKTKCRVHPNQMRLVAHDAAGTLLAEEVVYSVGGGFVLTAADIEAAQVDSSPVADDRPFPFRTGVELFEHCQSEGSSVSRIVMANELHTRSEAELRDGVMQRWQVMQECVKRGCRCEGILPGGLKVRRRAPALYQKLKSRHETTDPLAALDWVDLYALAVNEENAAGSRVVTAPTNGAAGIIPAVLHYFMKFGREATDDDVVRFFLVAGAMAMLYKENASISGAEVGCQGEVGVAASMAAAALTEVQGGSVAQVLQAAEIAMEHHLGLTCDPIGGLVQVPCIERNAVASVTAINSSRLALAGDGSHRVSLDKVIATMRRTGADMSAKYKETARGGLAIEVNVIEC</sequence>
<dbReference type="EMBL" id="CP036278">
    <property type="protein sequence ID" value="QDU58990.1"/>
    <property type="molecule type" value="Genomic_DNA"/>
</dbReference>
<comment type="cofactor">
    <cofactor evidence="1 11">
        <name>[4Fe-4S] cluster</name>
        <dbReference type="ChEBI" id="CHEBI:49883"/>
    </cofactor>
</comment>
<dbReference type="InterPro" id="IPR005131">
    <property type="entry name" value="Ser_deHydtase_bsu"/>
</dbReference>
<keyword evidence="4 11" id="KW-0312">Gluconeogenesis</keyword>
<keyword evidence="15" id="KW-1185">Reference proteome</keyword>
<dbReference type="InterPro" id="IPR005130">
    <property type="entry name" value="Ser_deHydtase-like_asu"/>
</dbReference>
<accession>A0A518AWA8</accession>
<dbReference type="PANTHER" id="PTHR30182">
    <property type="entry name" value="L-SERINE DEHYDRATASE"/>
    <property type="match status" value="1"/>
</dbReference>
<evidence type="ECO:0000259" key="13">
    <source>
        <dbReference type="Pfam" id="PF03315"/>
    </source>
</evidence>
<keyword evidence="7 11" id="KW-0408">Iron</keyword>
<dbReference type="RefSeq" id="WP_145251585.1">
    <property type="nucleotide sequence ID" value="NZ_CP036278.1"/>
</dbReference>
<reference evidence="14 15" key="1">
    <citation type="submission" date="2019-02" db="EMBL/GenBank/DDBJ databases">
        <title>Deep-cultivation of Planctomycetes and their phenomic and genomic characterization uncovers novel biology.</title>
        <authorList>
            <person name="Wiegand S."/>
            <person name="Jogler M."/>
            <person name="Boedeker C."/>
            <person name="Pinto D."/>
            <person name="Vollmers J."/>
            <person name="Rivas-Marin E."/>
            <person name="Kohn T."/>
            <person name="Peeters S.H."/>
            <person name="Heuer A."/>
            <person name="Rast P."/>
            <person name="Oberbeckmann S."/>
            <person name="Bunk B."/>
            <person name="Jeske O."/>
            <person name="Meyerdierks A."/>
            <person name="Storesund J.E."/>
            <person name="Kallscheuer N."/>
            <person name="Luecker S."/>
            <person name="Lage O.M."/>
            <person name="Pohl T."/>
            <person name="Merkel B.J."/>
            <person name="Hornburger P."/>
            <person name="Mueller R.-W."/>
            <person name="Bruemmer F."/>
            <person name="Labrenz M."/>
            <person name="Spormann A.M."/>
            <person name="Op den Camp H."/>
            <person name="Overmann J."/>
            <person name="Amann R."/>
            <person name="Jetten M.S.M."/>
            <person name="Mascher T."/>
            <person name="Medema M.H."/>
            <person name="Devos D.P."/>
            <person name="Kaster A.-K."/>
            <person name="Ovreas L."/>
            <person name="Rohde M."/>
            <person name="Galperin M.Y."/>
            <person name="Jogler C."/>
        </authorList>
    </citation>
    <scope>NUCLEOTIDE SEQUENCE [LARGE SCALE GENOMIC DNA]</scope>
    <source>
        <strain evidence="14 15">Pan181</strain>
    </source>
</reference>
<feature type="domain" description="Serine dehydratase beta chain" evidence="13">
    <location>
        <begin position="3"/>
        <end position="155"/>
    </location>
</feature>
<comment type="pathway">
    <text evidence="2">Carbohydrate biosynthesis; gluconeogenesis.</text>
</comment>
<name>A0A518AWA8_9BACT</name>
<dbReference type="AlphaFoldDB" id="A0A518AWA8"/>
<feature type="domain" description="Serine dehydratase-like alpha subunit" evidence="12">
    <location>
        <begin position="189"/>
        <end position="452"/>
    </location>
</feature>
<dbReference type="GO" id="GO:0051539">
    <property type="term" value="F:4 iron, 4 sulfur cluster binding"/>
    <property type="evidence" value="ECO:0007669"/>
    <property type="project" value="UniProtKB-UniRule"/>
</dbReference>
<gene>
    <name evidence="14" type="primary">sdaB</name>
    <name evidence="14" type="ORF">Pan181_52310</name>
</gene>
<evidence type="ECO:0000256" key="8">
    <source>
        <dbReference type="ARBA" id="ARBA00023014"/>
    </source>
</evidence>
<dbReference type="GO" id="GO:0046872">
    <property type="term" value="F:metal ion binding"/>
    <property type="evidence" value="ECO:0007669"/>
    <property type="project" value="UniProtKB-KW"/>
</dbReference>
<evidence type="ECO:0000256" key="11">
    <source>
        <dbReference type="RuleBase" id="RU366059"/>
    </source>
</evidence>
<evidence type="ECO:0000256" key="6">
    <source>
        <dbReference type="ARBA" id="ARBA00022723"/>
    </source>
</evidence>
<keyword evidence="8 11" id="KW-0411">Iron-sulfur</keyword>
<evidence type="ECO:0000313" key="15">
    <source>
        <dbReference type="Proteomes" id="UP000315750"/>
    </source>
</evidence>
<evidence type="ECO:0000256" key="10">
    <source>
        <dbReference type="ARBA" id="ARBA00049406"/>
    </source>
</evidence>
<dbReference type="InterPro" id="IPR029009">
    <property type="entry name" value="ASB_dom_sf"/>
</dbReference>
<dbReference type="PANTHER" id="PTHR30182:SF1">
    <property type="entry name" value="L-SERINE DEHYDRATASE 1"/>
    <property type="match status" value="1"/>
</dbReference>
<keyword evidence="9 11" id="KW-0456">Lyase</keyword>
<proteinExistence type="inferred from homology"/>
<dbReference type="KEGG" id="amuc:Pan181_52310"/>
<dbReference type="Gene3D" id="3.30.1330.90">
    <property type="entry name" value="D-3-phosphoglycerate dehydrogenase, domain 3"/>
    <property type="match status" value="1"/>
</dbReference>